<name>A0A8H4RNH0_9HELO</name>
<dbReference type="GO" id="GO:0008270">
    <property type="term" value="F:zinc ion binding"/>
    <property type="evidence" value="ECO:0007669"/>
    <property type="project" value="UniProtKB-KW"/>
</dbReference>
<evidence type="ECO:0000313" key="7">
    <source>
        <dbReference type="Proteomes" id="UP000566819"/>
    </source>
</evidence>
<organism evidence="6 7">
    <name type="scientific">Cudoniella acicularis</name>
    <dbReference type="NCBI Taxonomy" id="354080"/>
    <lineage>
        <taxon>Eukaryota</taxon>
        <taxon>Fungi</taxon>
        <taxon>Dikarya</taxon>
        <taxon>Ascomycota</taxon>
        <taxon>Pezizomycotina</taxon>
        <taxon>Leotiomycetes</taxon>
        <taxon>Helotiales</taxon>
        <taxon>Tricladiaceae</taxon>
        <taxon>Cudoniella</taxon>
    </lineage>
</organism>
<evidence type="ECO:0000313" key="6">
    <source>
        <dbReference type="EMBL" id="KAF4632783.1"/>
    </source>
</evidence>
<evidence type="ECO:0000256" key="1">
    <source>
        <dbReference type="ARBA" id="ARBA00022723"/>
    </source>
</evidence>
<dbReference type="InterPro" id="IPR013087">
    <property type="entry name" value="Znf_C2H2_type"/>
</dbReference>
<dbReference type="Proteomes" id="UP000566819">
    <property type="component" value="Unassembled WGS sequence"/>
</dbReference>
<evidence type="ECO:0000256" key="3">
    <source>
        <dbReference type="ARBA" id="ARBA00022833"/>
    </source>
</evidence>
<evidence type="ECO:0000259" key="5">
    <source>
        <dbReference type="PROSITE" id="PS50157"/>
    </source>
</evidence>
<accession>A0A8H4RNH0</accession>
<sequence length="110" mass="13004">MRSRCVPYDRSFDSEASLKQHKRTSLVHAFNCTPCNRRFDSEEALQQHLRDPRIQDTETPLDIFFRSFPAFNYDPSLSPATSYTNLQRQEGWRRNIAASDDTWNRYQDAL</sequence>
<dbReference type="Pfam" id="PF12171">
    <property type="entry name" value="zf-C2H2_jaz"/>
    <property type="match status" value="1"/>
</dbReference>
<dbReference type="AlphaFoldDB" id="A0A8H4RNH0"/>
<protein>
    <recommendedName>
        <fullName evidence="5">C2H2-type domain-containing protein</fullName>
    </recommendedName>
</protein>
<dbReference type="Gene3D" id="3.30.160.60">
    <property type="entry name" value="Classic Zinc Finger"/>
    <property type="match status" value="1"/>
</dbReference>
<feature type="domain" description="C2H2-type" evidence="5">
    <location>
        <begin position="30"/>
        <end position="60"/>
    </location>
</feature>
<gene>
    <name evidence="6" type="ORF">G7Y89_g5351</name>
</gene>
<dbReference type="PROSITE" id="PS50157">
    <property type="entry name" value="ZINC_FINGER_C2H2_2"/>
    <property type="match status" value="1"/>
</dbReference>
<dbReference type="OrthoDB" id="6105938at2759"/>
<keyword evidence="1" id="KW-0479">Metal-binding</keyword>
<evidence type="ECO:0000256" key="2">
    <source>
        <dbReference type="ARBA" id="ARBA00022771"/>
    </source>
</evidence>
<dbReference type="EMBL" id="JAAMPI010000317">
    <property type="protein sequence ID" value="KAF4632783.1"/>
    <property type="molecule type" value="Genomic_DNA"/>
</dbReference>
<dbReference type="InterPro" id="IPR022755">
    <property type="entry name" value="Znf_C2H2_jaz"/>
</dbReference>
<comment type="caution">
    <text evidence="6">The sequence shown here is derived from an EMBL/GenBank/DDBJ whole genome shotgun (WGS) entry which is preliminary data.</text>
</comment>
<keyword evidence="2 4" id="KW-0863">Zinc-finger</keyword>
<keyword evidence="7" id="KW-1185">Reference proteome</keyword>
<keyword evidence="3" id="KW-0862">Zinc</keyword>
<proteinExistence type="predicted"/>
<evidence type="ECO:0000256" key="4">
    <source>
        <dbReference type="PROSITE-ProRule" id="PRU00042"/>
    </source>
</evidence>
<reference evidence="6 7" key="1">
    <citation type="submission" date="2020-03" db="EMBL/GenBank/DDBJ databases">
        <title>Draft Genome Sequence of Cudoniella acicularis.</title>
        <authorList>
            <person name="Buettner E."/>
            <person name="Kellner H."/>
        </authorList>
    </citation>
    <scope>NUCLEOTIDE SEQUENCE [LARGE SCALE GENOMIC DNA]</scope>
    <source>
        <strain evidence="6 7">DSM 108380</strain>
    </source>
</reference>